<evidence type="ECO:0000313" key="1">
    <source>
        <dbReference type="EMBL" id="QIP10026.1"/>
    </source>
</evidence>
<proteinExistence type="predicted"/>
<sequence>MGLSMELPRKHHYNPAFYLDRFVGPDGYVREMRLVRGKVVLKSRHPDATGFQRDLYRIEGAPEEHSQHLEVHFMSPLDNGAARALERIEAGDTMDWSADERSEWVRFVIGFLFRHPASVALIKKHFADMFQGAIEALERHYDEVRGPNDPATFAEAYAQSNPAAAEIHATNMIAELIDNDRLGPTIFDMRWAVLEMKRSKFSVLTSDRPIYMPVPLGRPDAYILLPISPTKYFVAARQHPTIKALNQLDRTTLVREVNTALVQQAREFVWGCDDSQRRFVEKHFAKLPERELLTEAQMQEAINAARGATAKDFEE</sequence>
<dbReference type="EMBL" id="CP050066">
    <property type="protein sequence ID" value="QIP10026.1"/>
    <property type="molecule type" value="Genomic_DNA"/>
</dbReference>
<dbReference type="RefSeq" id="WP_166469464.1">
    <property type="nucleotide sequence ID" value="NZ_CP050066.2"/>
</dbReference>
<organism evidence="1 2">
    <name type="scientific">Bradyrhizobium symbiodeficiens</name>
    <dbReference type="NCBI Taxonomy" id="1404367"/>
    <lineage>
        <taxon>Bacteria</taxon>
        <taxon>Pseudomonadati</taxon>
        <taxon>Pseudomonadota</taxon>
        <taxon>Alphaproteobacteria</taxon>
        <taxon>Hyphomicrobiales</taxon>
        <taxon>Nitrobacteraceae</taxon>
        <taxon>Bradyrhizobium</taxon>
    </lineage>
</organism>
<dbReference type="AlphaFoldDB" id="A0A6G9ACG9"/>
<protein>
    <submittedName>
        <fullName evidence="1">DUF4238 domain-containing protein</fullName>
    </submittedName>
</protein>
<dbReference type="Proteomes" id="UP000500895">
    <property type="component" value="Chromosome"/>
</dbReference>
<gene>
    <name evidence="1" type="ORF">HAV00_28995</name>
</gene>
<dbReference type="Pfam" id="PF14022">
    <property type="entry name" value="DUF4238"/>
    <property type="match status" value="1"/>
</dbReference>
<name>A0A6G9ACG9_9BRAD</name>
<accession>A0A6G9ACG9</accession>
<evidence type="ECO:0000313" key="2">
    <source>
        <dbReference type="Proteomes" id="UP000500895"/>
    </source>
</evidence>
<reference evidence="1 2" key="1">
    <citation type="journal article" date="2020" name="Int. J. Syst. Evol. Microbiol.">
        <title>Description and complete genome sequences of Bradyrhizobium symbiodeficiens sp. nov., a non-symbiotic bacterium associated with legumes native to Canada.</title>
        <authorList>
            <person name="Bromfield E.S.P."/>
            <person name="Cloutier S."/>
            <person name="Nguyen H.D.T."/>
        </authorList>
    </citation>
    <scope>NUCLEOTIDE SEQUENCE [LARGE SCALE GENOMIC DNA]</scope>
    <source>
        <strain evidence="1 2">101S1MB</strain>
    </source>
</reference>
<dbReference type="InterPro" id="IPR025332">
    <property type="entry name" value="DUF4238"/>
</dbReference>